<evidence type="ECO:0000256" key="1">
    <source>
        <dbReference type="SAM" id="MobiDB-lite"/>
    </source>
</evidence>
<organism evidence="2 3">
    <name type="scientific">Anisodus acutangulus</name>
    <dbReference type="NCBI Taxonomy" id="402998"/>
    <lineage>
        <taxon>Eukaryota</taxon>
        <taxon>Viridiplantae</taxon>
        <taxon>Streptophyta</taxon>
        <taxon>Embryophyta</taxon>
        <taxon>Tracheophyta</taxon>
        <taxon>Spermatophyta</taxon>
        <taxon>Magnoliopsida</taxon>
        <taxon>eudicotyledons</taxon>
        <taxon>Gunneridae</taxon>
        <taxon>Pentapetalae</taxon>
        <taxon>asterids</taxon>
        <taxon>lamiids</taxon>
        <taxon>Solanales</taxon>
        <taxon>Solanaceae</taxon>
        <taxon>Solanoideae</taxon>
        <taxon>Hyoscyameae</taxon>
        <taxon>Anisodus</taxon>
    </lineage>
</organism>
<feature type="region of interest" description="Disordered" evidence="1">
    <location>
        <begin position="24"/>
        <end position="44"/>
    </location>
</feature>
<reference evidence="3" key="1">
    <citation type="journal article" date="2023" name="Proc. Natl. Acad. Sci. U.S.A.">
        <title>Genomic and structural basis for evolution of tropane alkaloid biosynthesis.</title>
        <authorList>
            <person name="Wanga Y.-J."/>
            <person name="Taina T."/>
            <person name="Yua J.-Y."/>
            <person name="Lia J."/>
            <person name="Xua B."/>
            <person name="Chenc J."/>
            <person name="D'Auriad J.C."/>
            <person name="Huanga J.-P."/>
            <person name="Huanga S.-X."/>
        </authorList>
    </citation>
    <scope>NUCLEOTIDE SEQUENCE [LARGE SCALE GENOMIC DNA]</scope>
    <source>
        <strain evidence="3">cv. KIB-2019</strain>
    </source>
</reference>
<accession>A0A9Q1LHE8</accession>
<dbReference type="AlphaFoldDB" id="A0A9Q1LHE8"/>
<proteinExistence type="predicted"/>
<keyword evidence="3" id="KW-1185">Reference proteome</keyword>
<dbReference type="OrthoDB" id="1732802at2759"/>
<dbReference type="Proteomes" id="UP001152561">
    <property type="component" value="Unassembled WGS sequence"/>
</dbReference>
<protein>
    <submittedName>
        <fullName evidence="2">Uncharacterized protein</fullName>
    </submittedName>
</protein>
<dbReference type="EMBL" id="JAJAGQ010000018">
    <property type="protein sequence ID" value="KAJ8537043.1"/>
    <property type="molecule type" value="Genomic_DNA"/>
</dbReference>
<evidence type="ECO:0000313" key="2">
    <source>
        <dbReference type="EMBL" id="KAJ8537043.1"/>
    </source>
</evidence>
<sequence>MKRLFSTVNGGEDLDQINLEEPELTGKRDINESGNKIKKASSITTEKEKNKVSTGLKIAASMEKIAEAVALRAAMSEGSKKLLHSILFVTCLMSLSKNNNDEVGEVLIGDDDYDADDVFEMWLIWQLTVYLL</sequence>
<evidence type="ECO:0000313" key="3">
    <source>
        <dbReference type="Proteomes" id="UP001152561"/>
    </source>
</evidence>
<name>A0A9Q1LHE8_9SOLA</name>
<gene>
    <name evidence="2" type="ORF">K7X08_035444</name>
</gene>
<comment type="caution">
    <text evidence="2">The sequence shown here is derived from an EMBL/GenBank/DDBJ whole genome shotgun (WGS) entry which is preliminary data.</text>
</comment>